<dbReference type="Proteomes" id="UP001172680">
    <property type="component" value="Unassembled WGS sequence"/>
</dbReference>
<comment type="caution">
    <text evidence="1">The sequence shown here is derived from an EMBL/GenBank/DDBJ whole genome shotgun (WGS) entry which is preliminary data.</text>
</comment>
<sequence length="367" mass="43489">MHKTENLKEFCNKNIGEWSGEPVVVHLRCGRVLPKIRLELYEFTPKTGELLCHVQYMTNIRTGEQRRVIKASPPLGMTLREKHDAHLYDHYVDRILDEHFLHFTQICYEEEANDFQVRLLRMMHELAPAKIEASKRSLLRELREVLRLIIITYIMSHAFSIVEEEQQAVLSQLRYKSDSYQRFCTPRMTNRQIKHFYAEMHSNMLNCVLKQLQKILHESNRDCSKWISAFCAILGLAMALEDTQKTIHDFFDSGMALSECSKEEELDLRRQGEELCRAIDDRFMFIMTLFRLKYNRTSNPLRDDNEDWETKLKDQRTSRFVRNVSSLVKEKFDFLAERQHVGIAVDNRGRYTSRLAARFLLSFWPPS</sequence>
<evidence type="ECO:0000313" key="2">
    <source>
        <dbReference type="Proteomes" id="UP001172680"/>
    </source>
</evidence>
<dbReference type="EMBL" id="JAPDRP010000008">
    <property type="protein sequence ID" value="KAJ9645159.1"/>
    <property type="molecule type" value="Genomic_DNA"/>
</dbReference>
<evidence type="ECO:0000313" key="1">
    <source>
        <dbReference type="EMBL" id="KAJ9645159.1"/>
    </source>
</evidence>
<organism evidence="1 2">
    <name type="scientific">Coniosporium tulheliwenetii</name>
    <dbReference type="NCBI Taxonomy" id="3383036"/>
    <lineage>
        <taxon>Eukaryota</taxon>
        <taxon>Fungi</taxon>
        <taxon>Dikarya</taxon>
        <taxon>Ascomycota</taxon>
        <taxon>Pezizomycotina</taxon>
        <taxon>Dothideomycetes</taxon>
        <taxon>Dothideomycetes incertae sedis</taxon>
        <taxon>Coniosporium</taxon>
    </lineage>
</organism>
<protein>
    <submittedName>
        <fullName evidence="1">Uncharacterized protein</fullName>
    </submittedName>
</protein>
<reference evidence="1" key="1">
    <citation type="submission" date="2022-10" db="EMBL/GenBank/DDBJ databases">
        <title>Culturing micro-colonial fungi from biological soil crusts in the Mojave desert and describing Neophaeococcomyces mojavensis, and introducing the new genera and species Taxawa tesnikishii.</title>
        <authorList>
            <person name="Kurbessoian T."/>
            <person name="Stajich J.E."/>
        </authorList>
    </citation>
    <scope>NUCLEOTIDE SEQUENCE</scope>
    <source>
        <strain evidence="1">JES_115</strain>
    </source>
</reference>
<keyword evidence="2" id="KW-1185">Reference proteome</keyword>
<gene>
    <name evidence="1" type="ORF">H2199_003163</name>
</gene>
<accession>A0ACC2ZBU5</accession>
<name>A0ACC2ZBU5_9PEZI</name>
<proteinExistence type="predicted"/>